<dbReference type="GO" id="GO:0005975">
    <property type="term" value="P:carbohydrate metabolic process"/>
    <property type="evidence" value="ECO:0007669"/>
    <property type="project" value="InterPro"/>
</dbReference>
<gene>
    <name evidence="9" type="ORF">GLYMA_01G075000</name>
</gene>
<keyword evidence="7" id="KW-0961">Cell wall biogenesis/degradation</keyword>
<dbReference type="GO" id="GO:0071555">
    <property type="term" value="P:cell wall organization"/>
    <property type="evidence" value="ECO:0007669"/>
    <property type="project" value="UniProtKB-KW"/>
</dbReference>
<evidence type="ECO:0000256" key="5">
    <source>
        <dbReference type="ARBA" id="ARBA00022801"/>
    </source>
</evidence>
<dbReference type="SUPFAM" id="SSF51126">
    <property type="entry name" value="Pectin lyase-like"/>
    <property type="match status" value="1"/>
</dbReference>
<dbReference type="InterPro" id="IPR000743">
    <property type="entry name" value="Glyco_hydro_28"/>
</dbReference>
<reference evidence="9" key="3">
    <citation type="submission" date="2018-07" db="EMBL/GenBank/DDBJ databases">
        <title>WGS assembly of Glycine max.</title>
        <authorList>
            <person name="Schmutz J."/>
            <person name="Cannon S."/>
            <person name="Schlueter J."/>
            <person name="Ma J."/>
            <person name="Mitros T."/>
            <person name="Nelson W."/>
            <person name="Hyten D."/>
            <person name="Song Q."/>
            <person name="Thelen J."/>
            <person name="Cheng J."/>
            <person name="Xu D."/>
            <person name="Hellsten U."/>
            <person name="May G."/>
            <person name="Yu Y."/>
            <person name="Sakurai T."/>
            <person name="Umezawa T."/>
            <person name="Bhattacharyya M."/>
            <person name="Sandhu D."/>
            <person name="Valliyodan B."/>
            <person name="Lindquist E."/>
            <person name="Peto M."/>
            <person name="Grant D."/>
            <person name="Shu S."/>
            <person name="Goodstein D."/>
            <person name="Barry K."/>
            <person name="Futrell-Griggs M."/>
            <person name="Abernathy B."/>
            <person name="Du J."/>
            <person name="Tian Z."/>
            <person name="Zhu L."/>
            <person name="Gill N."/>
            <person name="Joshi T."/>
            <person name="Libault M."/>
            <person name="Sethuraman A."/>
            <person name="Zhang X."/>
            <person name="Shinozaki K."/>
            <person name="Nguyen H."/>
            <person name="Wing R."/>
            <person name="Cregan P."/>
            <person name="Specht J."/>
            <person name="Grimwood J."/>
            <person name="Rokhsar D."/>
            <person name="Stacey G."/>
            <person name="Shoemaker R."/>
            <person name="Jackson S."/>
        </authorList>
    </citation>
    <scope>NUCLEOTIDE SEQUENCE</scope>
    <source>
        <tissue evidence="9">Callus</tissue>
    </source>
</reference>
<keyword evidence="5 8" id="KW-0378">Hydrolase</keyword>
<evidence type="ECO:0000256" key="6">
    <source>
        <dbReference type="ARBA" id="ARBA00023295"/>
    </source>
</evidence>
<evidence type="ECO:0000313" key="11">
    <source>
        <dbReference type="Proteomes" id="UP000008827"/>
    </source>
</evidence>
<dbReference type="InterPro" id="IPR012334">
    <property type="entry name" value="Pectin_lyas_fold"/>
</dbReference>
<protein>
    <recommendedName>
        <fullName evidence="12">Polygalacturonase</fullName>
    </recommendedName>
</protein>
<dbReference type="InParanoid" id="A0A0R0LH50"/>
<dbReference type="Gene3D" id="2.160.20.10">
    <property type="entry name" value="Single-stranded right-handed beta-helix, Pectin lyase-like"/>
    <property type="match status" value="1"/>
</dbReference>
<keyword evidence="3" id="KW-0134">Cell wall</keyword>
<evidence type="ECO:0000256" key="7">
    <source>
        <dbReference type="ARBA" id="ARBA00023316"/>
    </source>
</evidence>
<dbReference type="EnsemblPlants" id="KRH75279">
    <property type="protein sequence ID" value="KRH75279"/>
    <property type="gene ID" value="GLYMA_01G075000"/>
</dbReference>
<dbReference type="EMBL" id="CM000834">
    <property type="protein sequence ID" value="KRH75279.1"/>
    <property type="molecule type" value="Genomic_DNA"/>
</dbReference>
<reference evidence="10" key="2">
    <citation type="submission" date="2018-02" db="UniProtKB">
        <authorList>
            <consortium name="EnsemblPlants"/>
        </authorList>
    </citation>
    <scope>IDENTIFICATION</scope>
    <source>
        <strain evidence="10">Williams 82</strain>
    </source>
</reference>
<dbReference type="Pfam" id="PF00295">
    <property type="entry name" value="Glyco_hydro_28"/>
    <property type="match status" value="1"/>
</dbReference>
<proteinExistence type="inferred from homology"/>
<dbReference type="OMA" id="MEIDCIA"/>
<dbReference type="GO" id="GO:0004650">
    <property type="term" value="F:polygalacturonase activity"/>
    <property type="evidence" value="ECO:0007669"/>
    <property type="project" value="InterPro"/>
</dbReference>
<accession>A0A0R0LH50</accession>
<dbReference type="PaxDb" id="3847-GLYMA01G14500.2"/>
<organism evidence="9">
    <name type="scientific">Glycine max</name>
    <name type="common">Soybean</name>
    <name type="synonym">Glycine hispida</name>
    <dbReference type="NCBI Taxonomy" id="3847"/>
    <lineage>
        <taxon>Eukaryota</taxon>
        <taxon>Viridiplantae</taxon>
        <taxon>Streptophyta</taxon>
        <taxon>Embryophyta</taxon>
        <taxon>Tracheophyta</taxon>
        <taxon>Spermatophyta</taxon>
        <taxon>Magnoliopsida</taxon>
        <taxon>eudicotyledons</taxon>
        <taxon>Gunneridae</taxon>
        <taxon>Pentapetalae</taxon>
        <taxon>rosids</taxon>
        <taxon>fabids</taxon>
        <taxon>Fabales</taxon>
        <taxon>Fabaceae</taxon>
        <taxon>Papilionoideae</taxon>
        <taxon>50 kb inversion clade</taxon>
        <taxon>NPAAA clade</taxon>
        <taxon>indigoferoid/millettioid clade</taxon>
        <taxon>Phaseoleae</taxon>
        <taxon>Glycine</taxon>
        <taxon>Glycine subgen. Soja</taxon>
    </lineage>
</organism>
<dbReference type="PANTHER" id="PTHR31375">
    <property type="match status" value="1"/>
</dbReference>
<evidence type="ECO:0000256" key="4">
    <source>
        <dbReference type="ARBA" id="ARBA00022525"/>
    </source>
</evidence>
<dbReference type="InterPro" id="IPR011050">
    <property type="entry name" value="Pectin_lyase_fold/virulence"/>
</dbReference>
<reference evidence="9 10" key="1">
    <citation type="journal article" date="2010" name="Nature">
        <title>Genome sequence of the palaeopolyploid soybean.</title>
        <authorList>
            <person name="Schmutz J."/>
            <person name="Cannon S.B."/>
            <person name="Schlueter J."/>
            <person name="Ma J."/>
            <person name="Mitros T."/>
            <person name="Nelson W."/>
            <person name="Hyten D.L."/>
            <person name="Song Q."/>
            <person name="Thelen J.J."/>
            <person name="Cheng J."/>
            <person name="Xu D."/>
            <person name="Hellsten U."/>
            <person name="May G.D."/>
            <person name="Yu Y."/>
            <person name="Sakurai T."/>
            <person name="Umezawa T."/>
            <person name="Bhattacharyya M.K."/>
            <person name="Sandhu D."/>
            <person name="Valliyodan B."/>
            <person name="Lindquist E."/>
            <person name="Peto M."/>
            <person name="Grant D."/>
            <person name="Shu S."/>
            <person name="Goodstein D."/>
            <person name="Barry K."/>
            <person name="Futrell-Griggs M."/>
            <person name="Abernathy B."/>
            <person name="Du J."/>
            <person name="Tian Z."/>
            <person name="Zhu L."/>
            <person name="Gill N."/>
            <person name="Joshi T."/>
            <person name="Libault M."/>
            <person name="Sethuraman A."/>
            <person name="Zhang X.-C."/>
            <person name="Shinozaki K."/>
            <person name="Nguyen H.T."/>
            <person name="Wing R.A."/>
            <person name="Cregan P."/>
            <person name="Specht J."/>
            <person name="Grimwood J."/>
            <person name="Rokhsar D."/>
            <person name="Stacey G."/>
            <person name="Shoemaker R.C."/>
            <person name="Jackson S.A."/>
        </authorList>
    </citation>
    <scope>NUCLEOTIDE SEQUENCE</scope>
    <source>
        <strain evidence="10">cv. Williams 82</strain>
        <tissue evidence="9">Callus</tissue>
    </source>
</reference>
<dbReference type="STRING" id="3847.A0A0R0LH50"/>
<keyword evidence="6 8" id="KW-0326">Glycosidase</keyword>
<dbReference type="Gramene" id="KRH75279">
    <property type="protein sequence ID" value="KRH75279"/>
    <property type="gene ID" value="GLYMA_01G075000"/>
</dbReference>
<evidence type="ECO:0000256" key="1">
    <source>
        <dbReference type="ARBA" id="ARBA00004191"/>
    </source>
</evidence>
<name>A0A0R0LH50_SOYBN</name>
<dbReference type="AlphaFoldDB" id="A0A0R0LH50"/>
<comment type="similarity">
    <text evidence="2 8">Belongs to the glycosyl hydrolase 28 family.</text>
</comment>
<keyword evidence="4" id="KW-0964">Secreted</keyword>
<evidence type="ECO:0008006" key="12">
    <source>
        <dbReference type="Google" id="ProtNLM"/>
    </source>
</evidence>
<evidence type="ECO:0000256" key="2">
    <source>
        <dbReference type="ARBA" id="ARBA00008834"/>
    </source>
</evidence>
<comment type="subcellular location">
    <subcellularLocation>
        <location evidence="1">Secreted</location>
        <location evidence="1">Cell wall</location>
    </subcellularLocation>
</comment>
<evidence type="ECO:0000313" key="10">
    <source>
        <dbReference type="EnsemblPlants" id="KRH75279"/>
    </source>
</evidence>
<evidence type="ECO:0000256" key="8">
    <source>
        <dbReference type="RuleBase" id="RU361169"/>
    </source>
</evidence>
<evidence type="ECO:0000256" key="3">
    <source>
        <dbReference type="ARBA" id="ARBA00022512"/>
    </source>
</evidence>
<evidence type="ECO:0000313" key="9">
    <source>
        <dbReference type="EMBL" id="KRH75279.1"/>
    </source>
</evidence>
<dbReference type="SMR" id="A0A0R0LH50"/>
<keyword evidence="11" id="KW-1185">Reference proteome</keyword>
<dbReference type="Proteomes" id="UP000008827">
    <property type="component" value="Chromosome 1"/>
</dbReference>
<sequence>MAAKWRRRKALHFRECDNLFLSGLIHLNSPKNHISIIRCNNSLISNLHMIAPNESPNTDENVISHSSNISIKNSKMEIDCIAINHGSTFISIIGVFCKPGHGIRENGAHQTVEEICVRNCTFNRTTNGARIKTWIIRSDSSQGYARKITFKDIKLVEATNLVIIDQLYNPCDNVCAVRVNDVSYHNVRGISSSTHAIKLYFDKIIGYTNIVLKGVKVTTYTKKKTYASCKHVKGVCSLCNPHVSCLSHK</sequence>